<comment type="caution">
    <text evidence="1">The sequence shown here is derived from an EMBL/GenBank/DDBJ whole genome shotgun (WGS) entry which is preliminary data.</text>
</comment>
<evidence type="ECO:0000313" key="1">
    <source>
        <dbReference type="EMBL" id="KAH9780673.1"/>
    </source>
</evidence>
<reference evidence="2" key="1">
    <citation type="journal article" date="2023" name="Hortic. Res.">
        <title>A chromosome-level phased genome enabling allele-level studies in sweet orange: a case study on citrus Huanglongbing tolerance.</title>
        <authorList>
            <person name="Wu B."/>
            <person name="Yu Q."/>
            <person name="Deng Z."/>
            <person name="Duan Y."/>
            <person name="Luo F."/>
            <person name="Gmitter F. Jr."/>
        </authorList>
    </citation>
    <scope>NUCLEOTIDE SEQUENCE [LARGE SCALE GENOMIC DNA]</scope>
    <source>
        <strain evidence="2">cv. Valencia</strain>
    </source>
</reference>
<accession>A0ACB8M5B2</accession>
<dbReference type="Proteomes" id="UP000829398">
    <property type="component" value="Chromosome 3"/>
</dbReference>
<proteinExistence type="predicted"/>
<dbReference type="EMBL" id="CM039172">
    <property type="protein sequence ID" value="KAH9780673.1"/>
    <property type="molecule type" value="Genomic_DNA"/>
</dbReference>
<protein>
    <submittedName>
        <fullName evidence="1">Uncharacterized protein</fullName>
    </submittedName>
</protein>
<organism evidence="1 2">
    <name type="scientific">Citrus sinensis</name>
    <name type="common">Sweet orange</name>
    <name type="synonym">Citrus aurantium var. sinensis</name>
    <dbReference type="NCBI Taxonomy" id="2711"/>
    <lineage>
        <taxon>Eukaryota</taxon>
        <taxon>Viridiplantae</taxon>
        <taxon>Streptophyta</taxon>
        <taxon>Embryophyta</taxon>
        <taxon>Tracheophyta</taxon>
        <taxon>Spermatophyta</taxon>
        <taxon>Magnoliopsida</taxon>
        <taxon>eudicotyledons</taxon>
        <taxon>Gunneridae</taxon>
        <taxon>Pentapetalae</taxon>
        <taxon>rosids</taxon>
        <taxon>malvids</taxon>
        <taxon>Sapindales</taxon>
        <taxon>Rutaceae</taxon>
        <taxon>Aurantioideae</taxon>
        <taxon>Citrus</taxon>
    </lineage>
</organism>
<keyword evidence="2" id="KW-1185">Reference proteome</keyword>
<gene>
    <name evidence="1" type="ORF">KPL71_008167</name>
</gene>
<sequence>MSLLFLLLILTSCINVLLVSLVPSVLLLVLPVLLLKSISSLRLQSTSAEQYVTLEISLELISHWKQQRYTHFHLGGVRLILTPHRQKGLPVTARIALLDTRFKQYEQATIGTVLTTLHAGSVVLTVYPNFNLSLDDPNLSTFLKIQVQIQGAEQVSSAKIATIHHQLVYRLQNHSLILPTPPDLSSDTLMILAESPDIPTIIQIPRQIPRADLLKIMPLEWITNYEHFHQNTTPVQTSEPMYEKRPDEPPRLSFICSMVQPIDIIPEVLPSGKTLPIMSFTSQGTPVYPDKIDGHFLWDVPGSGRCDPGCPCNNDEDDYSSRPKKKNIIYPACKLYLPEDDDDEPDYPPPLPLYNKGLQWIQKHQPRSCKPIRSSAGLLPSPSMVPCMMFSSASASASDYSSEYPPLEKRSDQKHQVWSKPFVNSPISSSGHLEEPKPFEAVLNWQTQNARVHNASLTSLHSKVDQIAHRSSAVETRVTSLSDQLTNFYNSLHAKVAQLDRDLRAMIARGDNSYEFTRKEQEIRQFQAEIARIDADNQQRQAVHTAPPSYFPTEPYHPLGSFFPTIPRDYTPERVFPMTYHLNPQPAKPKPRLPRRPVPPPAVSIPPPVRPMYSDAIQKPLQIHEPVFPDLPSTSALSPFTESPSKAEQKKPAENYLITVPELDQLNSSSEESSLSDSVETFDSITETSEPNGFSSDDSQQHLTDISRLLMADHAESTTTDPPPWEPGQPYVDIPFDVERENEGDNSNPPPRVRTKVASGNGPWFTFDDLPPARWRERLQELSAWLDLQMVKPDAELSVVLKEFVSRFTGSLHDWFDSLGQYRQLLYLQHPTVSAVLMDIHSQFLGEPAAIFTTARKEYLQMRYTGAQRSILNPAILPPETWISNENHFRAASGKLFSTKLRTKFRIGIQLFPKLTVWTHVIGSSLPDKDLLLGFYILFQAQKIQVLPTGLRFQSMFQPYTDQLKLYHLAQSPPDYQSISAQLLRFCPPNHLAFVHPHPLWKNPAHFVTFKLNEDLNPTKATHPGMPPSELQLAQTECAELLAQGLIEPTTSLWACQAFYVNKRAKTLRGKKRLVIDYQPLNQFLQDDKFPLPRKNSIFTYLQNARIFSKFDLKSGFWQLGIDPAERYKTAFCIPNAHYQWTVLPFGLKTTPSIFQKAMTQIFQPLLHHTLVYIDDLLLFSGTPEEHQVLLQQFHDIVDQYGIMLSEKKSTIATDTVEYLGMQIKNGFYQPGPHIAQELLHFPAKDFTKKQVQQFLGIINYIRNFLPYVDQQTSILSALLKKNPISWDSSHTTAVQQLKQIAQNPPKLKIMTDGKRILQTDASDTSWGALLLEQIDKKEYLIGHIIAVKNGIKKFEYHLLGHRFLIRLDNSSFPKVLQFKGKTIPNGQLLRLQEWFSRYEFDVEHIKGQKNLIPDFLSRIQTPASPIFYTSPVFPVSMATRSTATSLPSKALTQKTFPRPVQTFPSLYRLQEFAKQFLFHYYMKAFFLEENPHNQFLTFHPENLFLTGFFIPSVRDISDDELWYFWCLTVLHATQLIIPLAYIVSTLNNPSKATSLLWTLLEWFSPIPQWRSQLQQLSHNHHLSTIPSYEAEKFTSVFIVHRPYFRHPKTTAFFAQPQISHYHTTPHPSTLDQDPMFKKALMNHLLSLNHVPPPPQDIISSSIGPRHEMFMVPNPSGSSKVNSSRSFRLHPNMNKASPQESFHNLSPSSLIRHPNADLSAFLGLSMQKDVLSMMALLI</sequence>
<evidence type="ECO:0000313" key="2">
    <source>
        <dbReference type="Proteomes" id="UP000829398"/>
    </source>
</evidence>
<name>A0ACB8M5B2_CITSI</name>